<accession>A0ABY6M740</accession>
<evidence type="ECO:0008006" key="3">
    <source>
        <dbReference type="Google" id="ProtNLM"/>
    </source>
</evidence>
<keyword evidence="2" id="KW-1185">Reference proteome</keyword>
<evidence type="ECO:0000313" key="1">
    <source>
        <dbReference type="EMBL" id="UZA02943.1"/>
    </source>
</evidence>
<organism evidence="1 2">
    <name type="scientific">Moraxella bovis</name>
    <dbReference type="NCBI Taxonomy" id="476"/>
    <lineage>
        <taxon>Bacteria</taxon>
        <taxon>Pseudomonadati</taxon>
        <taxon>Pseudomonadota</taxon>
        <taxon>Gammaproteobacteria</taxon>
        <taxon>Moraxellales</taxon>
        <taxon>Moraxellaceae</taxon>
        <taxon>Moraxella</taxon>
    </lineage>
</organism>
<sequence length="121" mass="13966">MNCPKCNGIFASDYCPEHEKPLVRSINIGLNAYGFTTAVISCHTKQVYADMFSTPRYSEHEELHQPYAQVFIETHNDNYRCECIKIPFESKPDTSYTLVEHTDKNQVSVIIVPIDFIYPKE</sequence>
<dbReference type="EMBL" id="CP087830">
    <property type="protein sequence ID" value="UZA02943.1"/>
    <property type="molecule type" value="Genomic_DNA"/>
</dbReference>
<reference evidence="1" key="1">
    <citation type="journal article" date="2022" name="BMC Microbiol.">
        <title>Whole genome sequencing of Moraxella bovis strains from North America reveals two genotypes with different genetic determinants.</title>
        <authorList>
            <person name="Wynn E.L."/>
            <person name="Hille M.M."/>
            <person name="Loy J.D."/>
            <person name="Schuller G."/>
            <person name="Kuhn K.L."/>
            <person name="Dickey A.M."/>
            <person name="Bono J.L."/>
            <person name="Clawson M.L."/>
        </authorList>
    </citation>
    <scope>NUCLEOTIDE SEQUENCE</scope>
    <source>
        <strain evidence="1">SAM102599</strain>
    </source>
</reference>
<proteinExistence type="predicted"/>
<protein>
    <recommendedName>
        <fullName evidence="3">DUF2199 domain-containing protein</fullName>
    </recommendedName>
</protein>
<gene>
    <name evidence="1" type="ORF">LP092_13560</name>
</gene>
<evidence type="ECO:0000313" key="2">
    <source>
        <dbReference type="Proteomes" id="UP001163632"/>
    </source>
</evidence>
<dbReference type="Proteomes" id="UP001163632">
    <property type="component" value="Chromosome"/>
</dbReference>
<name>A0ABY6M740_MORBO</name>
<dbReference type="RefSeq" id="WP_264697101.1">
    <property type="nucleotide sequence ID" value="NZ_CP087830.1"/>
</dbReference>